<reference evidence="5" key="1">
    <citation type="submission" date="2023-03" db="EMBL/GenBank/DDBJ databases">
        <title>Massive genome expansion in bonnet fungi (Mycena s.s.) driven by repeated elements and novel gene families across ecological guilds.</title>
        <authorList>
            <consortium name="Lawrence Berkeley National Laboratory"/>
            <person name="Harder C.B."/>
            <person name="Miyauchi S."/>
            <person name="Viragh M."/>
            <person name="Kuo A."/>
            <person name="Thoen E."/>
            <person name="Andreopoulos B."/>
            <person name="Lu D."/>
            <person name="Skrede I."/>
            <person name="Drula E."/>
            <person name="Henrissat B."/>
            <person name="Morin E."/>
            <person name="Kohler A."/>
            <person name="Barry K."/>
            <person name="LaButti K."/>
            <person name="Morin E."/>
            <person name="Salamov A."/>
            <person name="Lipzen A."/>
            <person name="Mereny Z."/>
            <person name="Hegedus B."/>
            <person name="Baldrian P."/>
            <person name="Stursova M."/>
            <person name="Weitz H."/>
            <person name="Taylor A."/>
            <person name="Grigoriev I.V."/>
            <person name="Nagy L.G."/>
            <person name="Martin F."/>
            <person name="Kauserud H."/>
        </authorList>
    </citation>
    <scope>NUCLEOTIDE SEQUENCE</scope>
    <source>
        <strain evidence="5">CBHHK182m</strain>
    </source>
</reference>
<comment type="caution">
    <text evidence="5">The sequence shown here is derived from an EMBL/GenBank/DDBJ whole genome shotgun (WGS) entry which is preliminary data.</text>
</comment>
<organism evidence="5 6">
    <name type="scientific">Mycena metata</name>
    <dbReference type="NCBI Taxonomy" id="1033252"/>
    <lineage>
        <taxon>Eukaryota</taxon>
        <taxon>Fungi</taxon>
        <taxon>Dikarya</taxon>
        <taxon>Basidiomycota</taxon>
        <taxon>Agaricomycotina</taxon>
        <taxon>Agaricomycetes</taxon>
        <taxon>Agaricomycetidae</taxon>
        <taxon>Agaricales</taxon>
        <taxon>Marasmiineae</taxon>
        <taxon>Mycenaceae</taxon>
        <taxon>Mycena</taxon>
    </lineage>
</organism>
<dbReference type="SMART" id="SM00320">
    <property type="entry name" value="WD40"/>
    <property type="match status" value="4"/>
</dbReference>
<dbReference type="EMBL" id="JARKIB010000385">
    <property type="protein sequence ID" value="KAJ7711809.1"/>
    <property type="molecule type" value="Genomic_DNA"/>
</dbReference>
<dbReference type="Proteomes" id="UP001215598">
    <property type="component" value="Unassembled WGS sequence"/>
</dbReference>
<feature type="transmembrane region" description="Helical" evidence="4">
    <location>
        <begin position="711"/>
        <end position="732"/>
    </location>
</feature>
<evidence type="ECO:0000256" key="3">
    <source>
        <dbReference type="PROSITE-ProRule" id="PRU00221"/>
    </source>
</evidence>
<dbReference type="InterPro" id="IPR001680">
    <property type="entry name" value="WD40_rpt"/>
</dbReference>
<evidence type="ECO:0000256" key="1">
    <source>
        <dbReference type="ARBA" id="ARBA00022574"/>
    </source>
</evidence>
<dbReference type="InterPro" id="IPR015943">
    <property type="entry name" value="WD40/YVTN_repeat-like_dom_sf"/>
</dbReference>
<dbReference type="Gene3D" id="2.130.10.10">
    <property type="entry name" value="YVTN repeat-like/Quinoprotein amine dehydrogenase"/>
    <property type="match status" value="1"/>
</dbReference>
<keyword evidence="6" id="KW-1185">Reference proteome</keyword>
<protein>
    <submittedName>
        <fullName evidence="5">Uncharacterized protein</fullName>
    </submittedName>
</protein>
<dbReference type="Pfam" id="PF00400">
    <property type="entry name" value="WD40"/>
    <property type="match status" value="1"/>
</dbReference>
<dbReference type="PROSITE" id="PS50082">
    <property type="entry name" value="WD_REPEATS_2"/>
    <property type="match status" value="1"/>
</dbReference>
<keyword evidence="2" id="KW-0677">Repeat</keyword>
<dbReference type="SUPFAM" id="SSF50978">
    <property type="entry name" value="WD40 repeat-like"/>
    <property type="match status" value="1"/>
</dbReference>
<keyword evidence="1 3" id="KW-0853">WD repeat</keyword>
<name>A0AAD7H418_9AGAR</name>
<dbReference type="InterPro" id="IPR036322">
    <property type="entry name" value="WD40_repeat_dom_sf"/>
</dbReference>
<dbReference type="InterPro" id="IPR019775">
    <property type="entry name" value="WD40_repeat_CS"/>
</dbReference>
<feature type="repeat" description="WD" evidence="3">
    <location>
        <begin position="374"/>
        <end position="415"/>
    </location>
</feature>
<proteinExistence type="predicted"/>
<keyword evidence="4" id="KW-0472">Membrane</keyword>
<evidence type="ECO:0000256" key="2">
    <source>
        <dbReference type="ARBA" id="ARBA00022737"/>
    </source>
</evidence>
<evidence type="ECO:0000313" key="5">
    <source>
        <dbReference type="EMBL" id="KAJ7711809.1"/>
    </source>
</evidence>
<dbReference type="PROSITE" id="PS00678">
    <property type="entry name" value="WD_REPEATS_1"/>
    <property type="match status" value="1"/>
</dbReference>
<sequence>MPISHHNLATELAQLFGLEHPNDPVIWDTSNFAARFLPALVAVYKSRTHDRALYRQIMVPVTAMAYVGKFMRNSQGSDLYAFHMETMIETDTFSSDTPEDVLQNIMILCHLMIYASRKVDQPSEETISQTIDWLGRAKNSSTQAIQAYRLKTHTLSEFDVIILDDLNGKMTLLDTIVSLSVYLPSRMCAAYGRHRYCSLVPKRKRKQCRRCQTVVYCSPVVVLQGSLRAQREICFEAHEMVGLNLANIWAVGKPGNRPLYQCPVFSVTYSNSPVSYLPLLPSISKMQHPAMSAVDRCFPVRDRIWLEFGSSSVNSIGLRQEKYELTADFSIFTTISGSSRLCSDSSEFSVHFLISKGFRLSSPSWYTLFTTLTPSDEGGPVNCLLFIKNGTLLIAGGDDQILRTWDVHRNKCVQTLSDHRWGQITAFSWLPGDAITSTLLVGTGRGVVSACPFSGKRNQASINVLCVSVGIHLVAQFIPHASTTTAVFTLDDSVEVQTLDPVCSKFAVASHSGQIRVFRIQDLSSSSVPLPVFSETGTQLATLLPLWTCEVQDIPRGILFWQGDRLLGGIGSVSLSANRSMKAVYNLSSSDFDVYKPADSLTPITLAIPTETRLIKQCVFAEDDIALVCGGDDGTAHVFELGEVPLMYSLPPEGPSTFYAVTIVILLPVEGDNGVSAPTDEEVGELQDRLVQITAMYAYETGRAPVVKSTLLVAGSLFGLSLLLFMVVFEIVSYHNKMFQLQT</sequence>
<keyword evidence="4" id="KW-1133">Transmembrane helix</keyword>
<evidence type="ECO:0000256" key="4">
    <source>
        <dbReference type="SAM" id="Phobius"/>
    </source>
</evidence>
<gene>
    <name evidence="5" type="ORF">B0H16DRAFT_1480017</name>
</gene>
<evidence type="ECO:0000313" key="6">
    <source>
        <dbReference type="Proteomes" id="UP001215598"/>
    </source>
</evidence>
<keyword evidence="4" id="KW-0812">Transmembrane</keyword>
<dbReference type="AlphaFoldDB" id="A0AAD7H418"/>
<accession>A0AAD7H418</accession>